<comment type="subcellular location">
    <subcellularLocation>
        <location evidence="4">Cytoplasm</location>
    </subcellularLocation>
    <text evidence="4">Assembles at midcell at the inner surface of the cytoplasmic membrane.</text>
</comment>
<dbReference type="SMART" id="SM00865">
    <property type="entry name" value="Tubulin_C"/>
    <property type="match status" value="1"/>
</dbReference>
<dbReference type="NCBIfam" id="TIGR00065">
    <property type="entry name" value="ftsZ"/>
    <property type="match status" value="1"/>
</dbReference>
<dbReference type="RefSeq" id="WP_271435148.1">
    <property type="nucleotide sequence ID" value="NZ_CP073355.1"/>
</dbReference>
<dbReference type="SUPFAM" id="SSF55307">
    <property type="entry name" value="Tubulin C-terminal domain-like"/>
    <property type="match status" value="1"/>
</dbReference>
<dbReference type="KEGG" id="taqu:KDW03_11130"/>
<feature type="binding site" evidence="4">
    <location>
        <begin position="112"/>
        <end position="114"/>
    </location>
    <ligand>
        <name>GTP</name>
        <dbReference type="ChEBI" id="CHEBI:37565"/>
    </ligand>
</feature>
<feature type="binding site" evidence="4">
    <location>
        <begin position="25"/>
        <end position="29"/>
    </location>
    <ligand>
        <name>GTP</name>
        <dbReference type="ChEBI" id="CHEBI:37565"/>
    </ligand>
</feature>
<dbReference type="GO" id="GO:0032153">
    <property type="term" value="C:cell division site"/>
    <property type="evidence" value="ECO:0007669"/>
    <property type="project" value="UniProtKB-UniRule"/>
</dbReference>
<protein>
    <recommendedName>
        <fullName evidence="4 5">Cell division protein FtsZ</fullName>
    </recommendedName>
</protein>
<evidence type="ECO:0000259" key="8">
    <source>
        <dbReference type="SMART" id="SM00865"/>
    </source>
</evidence>
<dbReference type="PROSITE" id="PS01134">
    <property type="entry name" value="FTSZ_1"/>
    <property type="match status" value="1"/>
</dbReference>
<organism evidence="9 10">
    <name type="scientific">Thermospira aquatica</name>
    <dbReference type="NCBI Taxonomy" id="2828656"/>
    <lineage>
        <taxon>Bacteria</taxon>
        <taxon>Pseudomonadati</taxon>
        <taxon>Spirochaetota</taxon>
        <taxon>Spirochaetia</taxon>
        <taxon>Brevinematales</taxon>
        <taxon>Thermospiraceae</taxon>
        <taxon>Thermospira</taxon>
    </lineage>
</organism>
<evidence type="ECO:0000256" key="1">
    <source>
        <dbReference type="ARBA" id="ARBA00009690"/>
    </source>
</evidence>
<name>A0AAX3BCH9_9SPIR</name>
<accession>A0AAX3BCH9</accession>
<dbReference type="InterPro" id="IPR000158">
    <property type="entry name" value="Cell_div_FtsZ"/>
</dbReference>
<dbReference type="InterPro" id="IPR018316">
    <property type="entry name" value="Tubulin/FtsZ_2-layer-sand-dom"/>
</dbReference>
<dbReference type="HAMAP" id="MF_00909">
    <property type="entry name" value="FtsZ"/>
    <property type="match status" value="1"/>
</dbReference>
<keyword evidence="4" id="KW-0963">Cytoplasm</keyword>
<reference evidence="9" key="2">
    <citation type="submission" date="2022-06" db="EMBL/GenBank/DDBJ databases">
        <title>Thermospira aquatica gen. nov., sp. nov.</title>
        <authorList>
            <person name="Ben Ali Gam Z."/>
            <person name="Labat M."/>
        </authorList>
    </citation>
    <scope>NUCLEOTIDE SEQUENCE</scope>
    <source>
        <strain evidence="9">F1F22</strain>
    </source>
</reference>
<dbReference type="GO" id="GO:0043093">
    <property type="term" value="P:FtsZ-dependent cytokinesis"/>
    <property type="evidence" value="ECO:0007669"/>
    <property type="project" value="UniProtKB-UniRule"/>
</dbReference>
<evidence type="ECO:0000256" key="4">
    <source>
        <dbReference type="HAMAP-Rule" id="MF_00909"/>
    </source>
</evidence>
<dbReference type="Gene3D" id="3.30.1330.20">
    <property type="entry name" value="Tubulin/FtsZ, C-terminal domain"/>
    <property type="match status" value="1"/>
</dbReference>
<evidence type="ECO:0000259" key="7">
    <source>
        <dbReference type="SMART" id="SM00864"/>
    </source>
</evidence>
<evidence type="ECO:0000256" key="2">
    <source>
        <dbReference type="ARBA" id="ARBA00022741"/>
    </source>
</evidence>
<dbReference type="InterPro" id="IPR036525">
    <property type="entry name" value="Tubulin/FtsZ_GTPase_sf"/>
</dbReference>
<dbReference type="InterPro" id="IPR020805">
    <property type="entry name" value="Cell_div_FtsZ_CS"/>
</dbReference>
<dbReference type="InterPro" id="IPR003008">
    <property type="entry name" value="Tubulin_FtsZ_GTPase"/>
</dbReference>
<dbReference type="PRINTS" id="PR00423">
    <property type="entry name" value="CELLDVISFTSZ"/>
</dbReference>
<evidence type="ECO:0000313" key="10">
    <source>
        <dbReference type="Proteomes" id="UP001056539"/>
    </source>
</evidence>
<keyword evidence="4 6" id="KW-0717">Septation</keyword>
<dbReference type="InterPro" id="IPR045061">
    <property type="entry name" value="FtsZ/CetZ"/>
</dbReference>
<proteinExistence type="inferred from homology"/>
<dbReference type="GO" id="GO:0003924">
    <property type="term" value="F:GTPase activity"/>
    <property type="evidence" value="ECO:0007669"/>
    <property type="project" value="UniProtKB-UniRule"/>
</dbReference>
<gene>
    <name evidence="4 9" type="primary">ftsZ</name>
    <name evidence="9" type="ORF">KDW03_11130</name>
</gene>
<dbReference type="PANTHER" id="PTHR30314">
    <property type="entry name" value="CELL DIVISION PROTEIN FTSZ-RELATED"/>
    <property type="match status" value="1"/>
</dbReference>
<feature type="domain" description="Tubulin/FtsZ GTPase" evidence="7">
    <location>
        <begin position="17"/>
        <end position="209"/>
    </location>
</feature>
<dbReference type="Gene3D" id="3.40.50.1440">
    <property type="entry name" value="Tubulin/FtsZ, GTPase domain"/>
    <property type="match status" value="1"/>
</dbReference>
<sequence length="397" mass="43440">MEEGFMEIFEKHEPVAKIKVVGVGGAGCNAVNRMIESGIKDVDFIAINTDLQVLNQSLAKTKIQIGKQATKGLGAGARPEMGEKAAQEDTETIRRALEKSHLVFITAGMGGGTGTGAAPVVAQIAKEMGALTIAVVTIPFDFEGAKRIQAAKEGIARLKEHVDTMLVISNSRIFRIIDRKTNVKEAFHKIDEVLKQAVEGISNIISQTGLINVDFADVRTVLSNRGEAIMGIGLGRGENRAMEAAKQALENPLIENSSFRNAGAMLVNVIGPEDMTMLEWQEAAQTISELARQDAEVIVGVNIDKSLKDGIRVVIIATDFQTEQAQKGEEEKLGISADEIFSERRLVKIPEVRSKRIYSYQESSKTNREVPRAVGDEDLDTPTFLRIQRRFKNQEHS</sequence>
<keyword evidence="10" id="KW-1185">Reference proteome</keyword>
<dbReference type="InterPro" id="IPR037103">
    <property type="entry name" value="Tubulin/FtsZ-like_C"/>
</dbReference>
<dbReference type="GO" id="GO:0000917">
    <property type="term" value="P:division septum assembly"/>
    <property type="evidence" value="ECO:0007669"/>
    <property type="project" value="UniProtKB-KW"/>
</dbReference>
<keyword evidence="4 6" id="KW-0131">Cell cycle</keyword>
<reference evidence="9" key="1">
    <citation type="submission" date="2021-04" db="EMBL/GenBank/DDBJ databases">
        <authorList>
            <person name="Postec A."/>
        </authorList>
    </citation>
    <scope>NUCLEOTIDE SEQUENCE</scope>
    <source>
        <strain evidence="9">F1F22</strain>
    </source>
</reference>
<comment type="subunit">
    <text evidence="4">Homodimer. Polymerizes to form a dynamic ring structure in a strictly GTP-dependent manner. Interacts directly with several other division proteins.</text>
</comment>
<dbReference type="PROSITE" id="PS01135">
    <property type="entry name" value="FTSZ_2"/>
    <property type="match status" value="1"/>
</dbReference>
<evidence type="ECO:0000256" key="3">
    <source>
        <dbReference type="ARBA" id="ARBA00023134"/>
    </source>
</evidence>
<evidence type="ECO:0000256" key="5">
    <source>
        <dbReference type="NCBIfam" id="TIGR00065"/>
    </source>
</evidence>
<dbReference type="PANTHER" id="PTHR30314:SF3">
    <property type="entry name" value="MITOCHONDRIAL DIVISION PROTEIN FSZA"/>
    <property type="match status" value="1"/>
</dbReference>
<dbReference type="SMART" id="SM00864">
    <property type="entry name" value="Tubulin"/>
    <property type="match status" value="1"/>
</dbReference>
<keyword evidence="2 4" id="KW-0547">Nucleotide-binding</keyword>
<evidence type="ECO:0000256" key="6">
    <source>
        <dbReference type="RuleBase" id="RU000631"/>
    </source>
</evidence>
<dbReference type="GO" id="GO:0005737">
    <property type="term" value="C:cytoplasm"/>
    <property type="evidence" value="ECO:0007669"/>
    <property type="project" value="UniProtKB-SubCell"/>
</dbReference>
<feature type="binding site" evidence="4">
    <location>
        <position position="143"/>
    </location>
    <ligand>
        <name>GTP</name>
        <dbReference type="ChEBI" id="CHEBI:37565"/>
    </ligand>
</feature>
<dbReference type="InterPro" id="IPR008280">
    <property type="entry name" value="Tub_FtsZ_C"/>
</dbReference>
<dbReference type="SUPFAM" id="SSF52490">
    <property type="entry name" value="Tubulin nucleotide-binding domain-like"/>
    <property type="match status" value="1"/>
</dbReference>
<dbReference type="GO" id="GO:0051258">
    <property type="term" value="P:protein polymerization"/>
    <property type="evidence" value="ECO:0007669"/>
    <property type="project" value="UniProtKB-UniRule"/>
</dbReference>
<keyword evidence="4 6" id="KW-0132">Cell division</keyword>
<dbReference type="EMBL" id="CP073355">
    <property type="protein sequence ID" value="URA10018.1"/>
    <property type="molecule type" value="Genomic_DNA"/>
</dbReference>
<feature type="domain" description="Tubulin/FtsZ 2-layer sandwich" evidence="8">
    <location>
        <begin position="211"/>
        <end position="329"/>
    </location>
</feature>
<dbReference type="InterPro" id="IPR024757">
    <property type="entry name" value="FtsZ_C"/>
</dbReference>
<feature type="binding site" evidence="4">
    <location>
        <position position="191"/>
    </location>
    <ligand>
        <name>GTP</name>
        <dbReference type="ChEBI" id="CHEBI:37565"/>
    </ligand>
</feature>
<keyword evidence="3 4" id="KW-0342">GTP-binding</keyword>
<dbReference type="AlphaFoldDB" id="A0AAX3BCH9"/>
<evidence type="ECO:0000313" key="9">
    <source>
        <dbReference type="EMBL" id="URA10018.1"/>
    </source>
</evidence>
<dbReference type="CDD" id="cd02201">
    <property type="entry name" value="FtsZ_type1"/>
    <property type="match status" value="1"/>
</dbReference>
<dbReference type="Pfam" id="PF00091">
    <property type="entry name" value="Tubulin"/>
    <property type="match status" value="1"/>
</dbReference>
<dbReference type="GO" id="GO:0005525">
    <property type="term" value="F:GTP binding"/>
    <property type="evidence" value="ECO:0007669"/>
    <property type="project" value="UniProtKB-UniRule"/>
</dbReference>
<dbReference type="Pfam" id="PF12327">
    <property type="entry name" value="FtsZ_C"/>
    <property type="match status" value="1"/>
</dbReference>
<comment type="similarity">
    <text evidence="1 4 6">Belongs to the FtsZ family.</text>
</comment>
<comment type="function">
    <text evidence="4 6">Essential cell division protein that forms a contractile ring structure (Z ring) at the future cell division site. The regulation of the ring assembly controls the timing and the location of cell division. One of the functions of the FtsZ ring is to recruit other cell division proteins to the septum to produce a new cell wall between the dividing cells. Binds GTP and shows GTPase activity.</text>
</comment>
<feature type="binding site" evidence="4">
    <location>
        <position position="147"/>
    </location>
    <ligand>
        <name>GTP</name>
        <dbReference type="ChEBI" id="CHEBI:37565"/>
    </ligand>
</feature>
<dbReference type="FunFam" id="3.40.50.1440:FF:000001">
    <property type="entry name" value="Cell division protein FtsZ"/>
    <property type="match status" value="1"/>
</dbReference>
<dbReference type="Proteomes" id="UP001056539">
    <property type="component" value="Chromosome"/>
</dbReference>